<name>A0ACC0ZFL3_9ROSI</name>
<dbReference type="EMBL" id="CM047737">
    <property type="protein sequence ID" value="KAJ0049397.1"/>
    <property type="molecule type" value="Genomic_DNA"/>
</dbReference>
<accession>A0ACC0ZFL3</accession>
<organism evidence="1 2">
    <name type="scientific">Pistacia integerrima</name>
    <dbReference type="NCBI Taxonomy" id="434235"/>
    <lineage>
        <taxon>Eukaryota</taxon>
        <taxon>Viridiplantae</taxon>
        <taxon>Streptophyta</taxon>
        <taxon>Embryophyta</taxon>
        <taxon>Tracheophyta</taxon>
        <taxon>Spermatophyta</taxon>
        <taxon>Magnoliopsida</taxon>
        <taxon>eudicotyledons</taxon>
        <taxon>Gunneridae</taxon>
        <taxon>Pentapetalae</taxon>
        <taxon>rosids</taxon>
        <taxon>malvids</taxon>
        <taxon>Sapindales</taxon>
        <taxon>Anacardiaceae</taxon>
        <taxon>Pistacia</taxon>
    </lineage>
</organism>
<reference evidence="2" key="1">
    <citation type="journal article" date="2023" name="G3 (Bethesda)">
        <title>Genome assembly and association tests identify interacting loci associated with vigor, precocity, and sex in interspecific pistachio rootstocks.</title>
        <authorList>
            <person name="Palmer W."/>
            <person name="Jacygrad E."/>
            <person name="Sagayaradj S."/>
            <person name="Cavanaugh K."/>
            <person name="Han R."/>
            <person name="Bertier L."/>
            <person name="Beede B."/>
            <person name="Kafkas S."/>
            <person name="Golino D."/>
            <person name="Preece J."/>
            <person name="Michelmore R."/>
        </authorList>
    </citation>
    <scope>NUCLEOTIDE SEQUENCE [LARGE SCALE GENOMIC DNA]</scope>
</reference>
<protein>
    <submittedName>
        <fullName evidence="1">Uncharacterized protein</fullName>
    </submittedName>
</protein>
<sequence length="211" mass="23108">MKNSPLTVLSIILFTFITKTLRAANTPVLDLTGEMVVTGTEYYMLGIFEGPVIYGGLNLYNGLSNTCPLDVIQEQWEILKGLPLIFSYPNDRRGSVVYESTDLNIKFSAADSTCFQPTVWRVGDYDNLTGQWFITGDGIEGNPGAQTLESWFKFQRGNVNAYKISHCPAVCSSCVSLCSAVGIYLGDGIRRLALSHIPFSIVLVKGSNATN</sequence>
<keyword evidence="2" id="KW-1185">Reference proteome</keyword>
<evidence type="ECO:0000313" key="2">
    <source>
        <dbReference type="Proteomes" id="UP001163603"/>
    </source>
</evidence>
<evidence type="ECO:0000313" key="1">
    <source>
        <dbReference type="EMBL" id="KAJ0049397.1"/>
    </source>
</evidence>
<proteinExistence type="predicted"/>
<gene>
    <name evidence="1" type="ORF">Pint_16624</name>
</gene>
<dbReference type="Proteomes" id="UP001163603">
    <property type="component" value="Chromosome 2"/>
</dbReference>
<comment type="caution">
    <text evidence="1">The sequence shown here is derived from an EMBL/GenBank/DDBJ whole genome shotgun (WGS) entry which is preliminary data.</text>
</comment>